<evidence type="ECO:0000313" key="1">
    <source>
        <dbReference type="EMBL" id="WNG49941.1"/>
    </source>
</evidence>
<reference evidence="1 2" key="1">
    <citation type="submission" date="2019-08" db="EMBL/GenBank/DDBJ databases">
        <title>Archangium and Cystobacter genomes.</title>
        <authorList>
            <person name="Chen I.-C.K."/>
            <person name="Wielgoss S."/>
        </authorList>
    </citation>
    <scope>NUCLEOTIDE SEQUENCE [LARGE SCALE GENOMIC DNA]</scope>
    <source>
        <strain evidence="1 2">Cbm 6</strain>
    </source>
</reference>
<proteinExistence type="predicted"/>
<dbReference type="RefSeq" id="WP_395808439.1">
    <property type="nucleotide sequence ID" value="NZ_CP043494.1"/>
</dbReference>
<evidence type="ECO:0000313" key="2">
    <source>
        <dbReference type="Proteomes" id="UP001611383"/>
    </source>
</evidence>
<keyword evidence="2" id="KW-1185">Reference proteome</keyword>
<sequence length="418" mass="47132">MQPTSVPSSDIRRQLEGRFDALEAARKPYAELEGLLRSWKWERLLHANLELLREVTRQEPVLEELLVRLHKRAEAEAWPEEIPELRLSRELEARRQRLGALIHKRLRWPTPEGSLAEALGQLAQHVLQGIPSPLHARERLLFRGAFRPSLKSPFWLSLSIPLSLHSYPAAGALWLLMALLWFGFQYRRSGNCWLTQERLVWKPRNGQPVQVLLRSIPPQGIRRILNSVHVEVEDSFPIQLESLAKTDAERLITLLELYRQPPLLGAAVSERPLDAVCIPGLRRKVPGGAWVEPHVEPGCLVIRPDRIAFIPTQDGASVLAALGGTWSAPLRSGLPVSLLFEQLRWLPEADFDRLLAHAAGESGGLLLQARELRASQGEENDTLYLLSQDGVELCGKPGQEGRAELSRLWSRLQDAGLR</sequence>
<name>A0ABY9X3G1_9BACT</name>
<protein>
    <submittedName>
        <fullName evidence="1">Uncharacterized protein</fullName>
    </submittedName>
</protein>
<dbReference type="EMBL" id="CP043494">
    <property type="protein sequence ID" value="WNG49941.1"/>
    <property type="molecule type" value="Genomic_DNA"/>
</dbReference>
<accession>A0ABY9X3G1</accession>
<dbReference type="Proteomes" id="UP001611383">
    <property type="component" value="Chromosome"/>
</dbReference>
<organism evidence="1 2">
    <name type="scientific">Archangium minus</name>
    <dbReference type="NCBI Taxonomy" id="83450"/>
    <lineage>
        <taxon>Bacteria</taxon>
        <taxon>Pseudomonadati</taxon>
        <taxon>Myxococcota</taxon>
        <taxon>Myxococcia</taxon>
        <taxon>Myxococcales</taxon>
        <taxon>Cystobacterineae</taxon>
        <taxon>Archangiaceae</taxon>
        <taxon>Archangium</taxon>
    </lineage>
</organism>
<gene>
    <name evidence="1" type="ORF">F0U60_41835</name>
</gene>